<evidence type="ECO:0000313" key="2">
    <source>
        <dbReference type="WBParaSite" id="nRc.2.0.1.t00472-RA"/>
    </source>
</evidence>
<dbReference type="WBParaSite" id="nRc.2.0.1.t00472-RA">
    <property type="protein sequence ID" value="nRc.2.0.1.t00472-RA"/>
    <property type="gene ID" value="nRc.2.0.1.g00472"/>
</dbReference>
<keyword evidence="1" id="KW-1185">Reference proteome</keyword>
<dbReference type="AlphaFoldDB" id="A0A915HEJ4"/>
<evidence type="ECO:0000313" key="1">
    <source>
        <dbReference type="Proteomes" id="UP000887565"/>
    </source>
</evidence>
<organism evidence="1 2">
    <name type="scientific">Romanomermis culicivorax</name>
    <name type="common">Nematode worm</name>
    <dbReference type="NCBI Taxonomy" id="13658"/>
    <lineage>
        <taxon>Eukaryota</taxon>
        <taxon>Metazoa</taxon>
        <taxon>Ecdysozoa</taxon>
        <taxon>Nematoda</taxon>
        <taxon>Enoplea</taxon>
        <taxon>Dorylaimia</taxon>
        <taxon>Mermithida</taxon>
        <taxon>Mermithoidea</taxon>
        <taxon>Mermithidae</taxon>
        <taxon>Romanomermis</taxon>
    </lineage>
</organism>
<dbReference type="Proteomes" id="UP000887565">
    <property type="component" value="Unplaced"/>
</dbReference>
<protein>
    <submittedName>
        <fullName evidence="2">Uncharacterized protein</fullName>
    </submittedName>
</protein>
<accession>A0A915HEJ4</accession>
<proteinExistence type="predicted"/>
<name>A0A915HEJ4_ROMCU</name>
<reference evidence="2" key="1">
    <citation type="submission" date="2022-11" db="UniProtKB">
        <authorList>
            <consortium name="WormBaseParasite"/>
        </authorList>
    </citation>
    <scope>IDENTIFICATION</scope>
</reference>
<sequence>MNTGSTYQPMDQEFKSFPYLEVVFSLLQMLIFFHQSKKVEDQQIFRNEIIIFYIAKETIKILGSKKFTDRLNQKAYSLHCTNQETENADLLTIKRQIFGLFSSNYTLKFFKKKLVITSTKKSIYPMTSELR</sequence>